<feature type="repeat" description="FG-GAP" evidence="13">
    <location>
        <begin position="355"/>
        <end position="410"/>
    </location>
</feature>
<dbReference type="GO" id="GO:0050900">
    <property type="term" value="P:leukocyte migration"/>
    <property type="evidence" value="ECO:0007669"/>
    <property type="project" value="TreeGrafter"/>
</dbReference>
<dbReference type="SUPFAM" id="SSF69179">
    <property type="entry name" value="Integrin domains"/>
    <property type="match status" value="3"/>
</dbReference>
<evidence type="ECO:0000256" key="14">
    <source>
        <dbReference type="RuleBase" id="RU003762"/>
    </source>
</evidence>
<reference evidence="18" key="3">
    <citation type="submission" date="2025-09" db="UniProtKB">
        <authorList>
            <consortium name="Ensembl"/>
        </authorList>
    </citation>
    <scope>IDENTIFICATION</scope>
</reference>
<evidence type="ECO:0000256" key="1">
    <source>
        <dbReference type="ARBA" id="ARBA00004479"/>
    </source>
</evidence>
<dbReference type="PANTHER" id="PTHR23220">
    <property type="entry name" value="INTEGRIN ALPHA"/>
    <property type="match status" value="1"/>
</dbReference>
<dbReference type="InterPro" id="IPR032695">
    <property type="entry name" value="Integrin_dom_sf"/>
</dbReference>
<keyword evidence="19" id="KW-1185">Reference proteome</keyword>
<sequence length="1049" mass="115545">MKPLRQSCVDGSTLILCLIVPLSCCFNVDSRFAVLKHSDSPGSLFGLSVALHQQTISQNRYLMLVGAPKERAEPKLQANRTGDMFACPINTNPKDCQRANLISSDPPDSDGIVDGMWLGVSVVSQPQPGGRVMACGHRYKRTMDGGNTLRMIGKCYVRGNDLTFDPNKDYDWQYKDEVCNPFGDQSQEGLCLMGISAAITQTDSIVGAPGCYNWQGNSFVIYRNPTTSYSNQKMKFPDMNRGNIYIGYSVAKDSGVLNSTEDTVVSGAPRDDSKGSVILARVVQRAGTESDLETQQILKGQQVGSYFGNSIAIVDLNNDGWKELIVGAPFYFDRKKEEGGAVYVFMNENGSFQLKTDRKLTGPKQSGFGMAVAAVGDVNQDGFQDFAVGAPYYGSGRVYIWLGSKSGPSNQHSQVIEGKDITNGGFKTFGYSISGGLDVDDNKYPDMVVGSLDDKVALLRARPVIHLQKTFTVTPQIVNSDDCDSCIEVKVCFSYTVSTGDQNLKKDIKVAFTVDADLLQRSTRSRVQFLDTNKDTYTGSLSMPSCQTLKLRLMNPIRNKVAPLVFSLNISLFEPQPDSQQQLQNLDAFPVISQGEALTDRAEIHFKKECGPDNKCESNLQMTATFASGQQELLPAQGDHQVLLFNSEVKKVTVLVNVSNVPSAGRLAEDAYNTILNITIPPSLQYSAVRTESAAVQCSLEGIAVLCELGDPFRSNQRKEFGIIFETPGISLDTREIEVILQLSTFSIQNDLKPLTKVLMVEYTLQTLLNVQPTDLRVEFSGEVVGESAMKSTSDIGSPVEFNFAVNMEGKPLGSLGFLQVVFDWPSQVENEKWLLYLVEIQMSGTSESVCSPKGDIINPLHYTVSERNSVRRKRDESSVIVHPEPQASLNLQSARRRNVQLSCGSGAKCQTFSCPLNNMTNPAKLRVRARLWNSTMLEDYKDSETRITGQATLQLITDKPAIRMDNTSVTFTVIVTPAGQTEVLYEVPLWIIIVSVLAGVVLLGLIILLLWKCGFFRRASTRELYEAKAQKAEMKVQPSETDRLTEDE</sequence>
<dbReference type="AlphaFoldDB" id="A0A3B4DMU2"/>
<dbReference type="RefSeq" id="XP_017578104.1">
    <property type="nucleotide sequence ID" value="XM_017722615.1"/>
</dbReference>
<dbReference type="Pfam" id="PF20806">
    <property type="entry name" value="Integrin_A_Ig_3"/>
    <property type="match status" value="1"/>
</dbReference>
<dbReference type="InterPro" id="IPR048285">
    <property type="entry name" value="Integrin_alpha_Ig-like_2"/>
</dbReference>
<dbReference type="Gene3D" id="2.130.10.130">
    <property type="entry name" value="Integrin alpha, N-terminal"/>
    <property type="match status" value="1"/>
</dbReference>
<keyword evidence="4 14" id="KW-0732">Signal</keyword>
<evidence type="ECO:0000313" key="19">
    <source>
        <dbReference type="Proteomes" id="UP001501920"/>
    </source>
</evidence>
<keyword evidence="6 14" id="KW-0130">Cell adhesion</keyword>
<name>A0A3B4DMU2_PYGNA</name>
<feature type="chain" id="PRO_5017102132" evidence="14">
    <location>
        <begin position="26"/>
        <end position="1049"/>
    </location>
</feature>
<feature type="signal peptide" evidence="14">
    <location>
        <begin position="1"/>
        <end position="25"/>
    </location>
</feature>
<keyword evidence="3 14" id="KW-0812">Transmembrane</keyword>
<keyword evidence="7 14" id="KW-1133">Transmembrane helix</keyword>
<dbReference type="PROSITE" id="PS51470">
    <property type="entry name" value="FG_GAP"/>
    <property type="match status" value="3"/>
</dbReference>
<evidence type="ECO:0000256" key="7">
    <source>
        <dbReference type="ARBA" id="ARBA00022989"/>
    </source>
</evidence>
<keyword evidence="8 14" id="KW-0401">Integrin</keyword>
<dbReference type="InterPro" id="IPR048286">
    <property type="entry name" value="Integrin_alpha_Ig-like_3"/>
</dbReference>
<evidence type="ECO:0000256" key="11">
    <source>
        <dbReference type="ARBA" id="ARBA00023170"/>
    </source>
</evidence>
<evidence type="ECO:0000256" key="8">
    <source>
        <dbReference type="ARBA" id="ARBA00023037"/>
    </source>
</evidence>
<dbReference type="OrthoDB" id="5317514at2759"/>
<evidence type="ECO:0000256" key="10">
    <source>
        <dbReference type="ARBA" id="ARBA00023157"/>
    </source>
</evidence>
<organism evidence="18 19">
    <name type="scientific">Pygocentrus nattereri</name>
    <name type="common">Red-bellied piranha</name>
    <dbReference type="NCBI Taxonomy" id="42514"/>
    <lineage>
        <taxon>Eukaryota</taxon>
        <taxon>Metazoa</taxon>
        <taxon>Chordata</taxon>
        <taxon>Craniata</taxon>
        <taxon>Vertebrata</taxon>
        <taxon>Euteleostomi</taxon>
        <taxon>Actinopterygii</taxon>
        <taxon>Neopterygii</taxon>
        <taxon>Teleostei</taxon>
        <taxon>Ostariophysi</taxon>
        <taxon>Characiformes</taxon>
        <taxon>Characoidei</taxon>
        <taxon>Pygocentrus</taxon>
    </lineage>
</organism>
<keyword evidence="9 14" id="KW-0472">Membrane</keyword>
<keyword evidence="12" id="KW-0325">Glycoprotein</keyword>
<dbReference type="InterPro" id="IPR013519">
    <property type="entry name" value="Int_alpha_beta-p"/>
</dbReference>
<dbReference type="Gene3D" id="2.60.40.1460">
    <property type="entry name" value="Integrin domains. Chain A, domain 2"/>
    <property type="match status" value="1"/>
</dbReference>
<dbReference type="SMART" id="SM00191">
    <property type="entry name" value="Int_alpha"/>
    <property type="match status" value="5"/>
</dbReference>
<feature type="domain" description="Integrin alpha first immunoglubulin-like" evidence="15">
    <location>
        <begin position="461"/>
        <end position="609"/>
    </location>
</feature>
<dbReference type="STRING" id="42514.ENSPNAP00000024788"/>
<dbReference type="Gene3D" id="2.60.40.1530">
    <property type="entry name" value="ntegrin, alpha v. Chain A, domain 4"/>
    <property type="match status" value="1"/>
</dbReference>
<dbReference type="GO" id="GO:0007229">
    <property type="term" value="P:integrin-mediated signaling pathway"/>
    <property type="evidence" value="ECO:0007669"/>
    <property type="project" value="UniProtKB-KW"/>
</dbReference>
<dbReference type="GO" id="GO:0007160">
    <property type="term" value="P:cell-matrix adhesion"/>
    <property type="evidence" value="ECO:0007669"/>
    <property type="project" value="TreeGrafter"/>
</dbReference>
<evidence type="ECO:0000256" key="5">
    <source>
        <dbReference type="ARBA" id="ARBA00022737"/>
    </source>
</evidence>
<feature type="domain" description="Integrin alpha second immunoglobulin-like" evidence="16">
    <location>
        <begin position="610"/>
        <end position="755"/>
    </location>
</feature>
<dbReference type="GeneID" id="108442537"/>
<dbReference type="InterPro" id="IPR028994">
    <property type="entry name" value="Integrin_alpha_N"/>
</dbReference>
<dbReference type="InterPro" id="IPR000413">
    <property type="entry name" value="Integrin_alpha"/>
</dbReference>
<dbReference type="PANTHER" id="PTHR23220:SF89">
    <property type="entry name" value="INTEGRIN ALPHA-3"/>
    <property type="match status" value="1"/>
</dbReference>
<dbReference type="InterPro" id="IPR018184">
    <property type="entry name" value="Integrin_alpha_C_CS"/>
</dbReference>
<dbReference type="Pfam" id="PF20805">
    <property type="entry name" value="Integrin_A_Ig_2"/>
    <property type="match status" value="1"/>
</dbReference>
<feature type="domain" description="Integrin alpha third immunoglobulin-like" evidence="17">
    <location>
        <begin position="777"/>
        <end position="976"/>
    </location>
</feature>
<dbReference type="GO" id="GO:0009897">
    <property type="term" value="C:external side of plasma membrane"/>
    <property type="evidence" value="ECO:0007669"/>
    <property type="project" value="TreeGrafter"/>
</dbReference>
<evidence type="ECO:0000256" key="9">
    <source>
        <dbReference type="ARBA" id="ARBA00023136"/>
    </source>
</evidence>
<evidence type="ECO:0000259" key="16">
    <source>
        <dbReference type="Pfam" id="PF20805"/>
    </source>
</evidence>
<protein>
    <submittedName>
        <fullName evidence="18">Uncharacterized protein</fullName>
    </submittedName>
</protein>
<dbReference type="GO" id="GO:0008305">
    <property type="term" value="C:integrin complex"/>
    <property type="evidence" value="ECO:0007669"/>
    <property type="project" value="InterPro"/>
</dbReference>
<proteinExistence type="inferred from homology"/>
<reference evidence="18" key="2">
    <citation type="submission" date="2025-08" db="UniProtKB">
        <authorList>
            <consortium name="Ensembl"/>
        </authorList>
    </citation>
    <scope>IDENTIFICATION</scope>
</reference>
<dbReference type="Pfam" id="PF01839">
    <property type="entry name" value="FG-GAP"/>
    <property type="match status" value="2"/>
</dbReference>
<dbReference type="SUPFAM" id="SSF69318">
    <property type="entry name" value="Integrin alpha N-terminal domain"/>
    <property type="match status" value="1"/>
</dbReference>
<dbReference type="PRINTS" id="PR01185">
    <property type="entry name" value="INTEGRINA"/>
</dbReference>
<evidence type="ECO:0000256" key="6">
    <source>
        <dbReference type="ARBA" id="ARBA00022889"/>
    </source>
</evidence>
<evidence type="ECO:0000256" key="13">
    <source>
        <dbReference type="PROSITE-ProRule" id="PRU00803"/>
    </source>
</evidence>
<dbReference type="GeneTree" id="ENSGT00940000157746"/>
<keyword evidence="5" id="KW-0677">Repeat</keyword>
<evidence type="ECO:0000256" key="4">
    <source>
        <dbReference type="ARBA" id="ARBA00022729"/>
    </source>
</evidence>
<feature type="repeat" description="FG-GAP" evidence="13">
    <location>
        <begin position="414"/>
        <end position="476"/>
    </location>
</feature>
<dbReference type="PROSITE" id="PS00242">
    <property type="entry name" value="INTEGRIN_ALPHA"/>
    <property type="match status" value="1"/>
</dbReference>
<dbReference type="CTD" id="407685"/>
<feature type="transmembrane region" description="Helical" evidence="14">
    <location>
        <begin position="990"/>
        <end position="1012"/>
    </location>
</feature>
<dbReference type="Gene3D" id="2.60.40.1510">
    <property type="entry name" value="ntegrin, alpha v. Chain A, domain 3"/>
    <property type="match status" value="1"/>
</dbReference>
<evidence type="ECO:0000259" key="15">
    <source>
        <dbReference type="Pfam" id="PF08441"/>
    </source>
</evidence>
<dbReference type="GO" id="GO:0033627">
    <property type="term" value="P:cell adhesion mediated by integrin"/>
    <property type="evidence" value="ECO:0007669"/>
    <property type="project" value="TreeGrafter"/>
</dbReference>
<reference evidence="18 19" key="1">
    <citation type="submission" date="2020-10" db="EMBL/GenBank/DDBJ databases">
        <title>Pygocentrus nattereri (red-bellied piranha) genome, fPygNat1, primary haplotype.</title>
        <authorList>
            <person name="Myers G."/>
            <person name="Meyer A."/>
            <person name="Karagic N."/>
            <person name="Pippel M."/>
            <person name="Winkler S."/>
            <person name="Tracey A."/>
            <person name="Wood J."/>
            <person name="Formenti G."/>
            <person name="Howe K."/>
            <person name="Fedrigo O."/>
            <person name="Jarvis E.D."/>
        </authorList>
    </citation>
    <scope>NUCLEOTIDE SEQUENCE [LARGE SCALE GENOMIC DNA]</scope>
</reference>
<dbReference type="GO" id="GO:0005178">
    <property type="term" value="F:integrin binding"/>
    <property type="evidence" value="ECO:0007669"/>
    <property type="project" value="TreeGrafter"/>
</dbReference>
<keyword evidence="11 14" id="KW-0675">Receptor</keyword>
<dbReference type="Ensembl" id="ENSPNAT00000009238.2">
    <property type="protein sequence ID" value="ENSPNAP00000024788.1"/>
    <property type="gene ID" value="ENSPNAG00000009522.2"/>
</dbReference>
<dbReference type="Gene3D" id="1.20.5.930">
    <property type="entry name" value="Bicelle-embedded integrin alpha(iib) transmembrane segment"/>
    <property type="match status" value="1"/>
</dbReference>
<feature type="repeat" description="FG-GAP" evidence="13">
    <location>
        <begin position="293"/>
        <end position="354"/>
    </location>
</feature>
<dbReference type="OMA" id="MCTFGIS"/>
<evidence type="ECO:0000256" key="2">
    <source>
        <dbReference type="ARBA" id="ARBA00008054"/>
    </source>
</evidence>
<dbReference type="Pfam" id="PF08441">
    <property type="entry name" value="Integrin_A_Ig_1"/>
    <property type="match status" value="1"/>
</dbReference>
<dbReference type="FunFam" id="1.20.5.930:FF:000001">
    <property type="entry name" value="Integrin subunit alpha V"/>
    <property type="match status" value="1"/>
</dbReference>
<comment type="subcellular location">
    <subcellularLocation>
        <location evidence="1 14">Membrane</location>
        <topology evidence="1 14">Single-pass type I membrane protein</topology>
    </subcellularLocation>
</comment>
<evidence type="ECO:0000313" key="18">
    <source>
        <dbReference type="Ensembl" id="ENSPNAP00000024788.1"/>
    </source>
</evidence>
<accession>A0A3B4DMU2</accession>
<dbReference type="InterPro" id="IPR013649">
    <property type="entry name" value="Integrin_alpha_Ig-like_1"/>
</dbReference>
<evidence type="ECO:0000256" key="3">
    <source>
        <dbReference type="ARBA" id="ARBA00022692"/>
    </source>
</evidence>
<dbReference type="GO" id="GO:0098609">
    <property type="term" value="P:cell-cell adhesion"/>
    <property type="evidence" value="ECO:0007669"/>
    <property type="project" value="TreeGrafter"/>
</dbReference>
<evidence type="ECO:0000256" key="12">
    <source>
        <dbReference type="ARBA" id="ARBA00023180"/>
    </source>
</evidence>
<keyword evidence="10" id="KW-1015">Disulfide bond</keyword>
<dbReference type="InterPro" id="IPR013517">
    <property type="entry name" value="FG-GAP"/>
</dbReference>
<dbReference type="Proteomes" id="UP001501920">
    <property type="component" value="Chromosome 14"/>
</dbReference>
<evidence type="ECO:0000259" key="17">
    <source>
        <dbReference type="Pfam" id="PF20806"/>
    </source>
</evidence>
<comment type="similarity">
    <text evidence="2 14">Belongs to the integrin alpha chain family.</text>
</comment>